<feature type="transmembrane region" description="Helical" evidence="9">
    <location>
        <begin position="162"/>
        <end position="181"/>
    </location>
</feature>
<dbReference type="Pfam" id="PF00512">
    <property type="entry name" value="HisKA"/>
    <property type="match status" value="1"/>
</dbReference>
<dbReference type="GO" id="GO:0016020">
    <property type="term" value="C:membrane"/>
    <property type="evidence" value="ECO:0007669"/>
    <property type="project" value="UniProtKB-UniRule"/>
</dbReference>
<dbReference type="InterPro" id="IPR036097">
    <property type="entry name" value="HisK_dim/P_sf"/>
</dbReference>
<dbReference type="PANTHER" id="PTHR43065:SF10">
    <property type="entry name" value="PEROXIDE STRESS-ACTIVATED HISTIDINE KINASE MAK3"/>
    <property type="match status" value="1"/>
</dbReference>
<dbReference type="Proteomes" id="UP000076623">
    <property type="component" value="Chromosome"/>
</dbReference>
<keyword evidence="14" id="KW-1185">Reference proteome</keyword>
<accession>A0A160IQ79</accession>
<gene>
    <name evidence="13" type="ORF">ABE65_018115</name>
</gene>
<dbReference type="AlphaFoldDB" id="A0A160IQ79"/>
<feature type="domain" description="MHYT" evidence="12">
    <location>
        <begin position="3"/>
        <end position="189"/>
    </location>
</feature>
<dbReference type="GO" id="GO:0005524">
    <property type="term" value="F:ATP binding"/>
    <property type="evidence" value="ECO:0007669"/>
    <property type="project" value="UniProtKB-KW"/>
</dbReference>
<dbReference type="SUPFAM" id="SSF47384">
    <property type="entry name" value="Homodimeric domain of signal transducing histidine kinase"/>
    <property type="match status" value="1"/>
</dbReference>
<dbReference type="KEGG" id="fpn:ABE65_018115"/>
<feature type="transmembrane region" description="Helical" evidence="9">
    <location>
        <begin position="6"/>
        <end position="27"/>
    </location>
</feature>
<dbReference type="Gene3D" id="3.30.565.10">
    <property type="entry name" value="Histidine kinase-like ATPase, C-terminal domain"/>
    <property type="match status" value="1"/>
</dbReference>
<dbReference type="InterPro" id="IPR000014">
    <property type="entry name" value="PAS"/>
</dbReference>
<feature type="transmembrane region" description="Helical" evidence="9">
    <location>
        <begin position="201"/>
        <end position="225"/>
    </location>
</feature>
<keyword evidence="8" id="KW-0902">Two-component regulatory system</keyword>
<dbReference type="PROSITE" id="PS50924">
    <property type="entry name" value="MHYT"/>
    <property type="match status" value="1"/>
</dbReference>
<organism evidence="13 14">
    <name type="scientific">Fictibacillus phosphorivorans</name>
    <dbReference type="NCBI Taxonomy" id="1221500"/>
    <lineage>
        <taxon>Bacteria</taxon>
        <taxon>Bacillati</taxon>
        <taxon>Bacillota</taxon>
        <taxon>Bacilli</taxon>
        <taxon>Bacillales</taxon>
        <taxon>Fictibacillaceae</taxon>
        <taxon>Fictibacillus</taxon>
    </lineage>
</organism>
<dbReference type="Gene3D" id="1.10.287.130">
    <property type="match status" value="1"/>
</dbReference>
<evidence type="ECO:0000256" key="8">
    <source>
        <dbReference type="ARBA" id="ARBA00023012"/>
    </source>
</evidence>
<keyword evidence="9" id="KW-0812">Transmembrane</keyword>
<dbReference type="NCBIfam" id="TIGR00229">
    <property type="entry name" value="sensory_box"/>
    <property type="match status" value="1"/>
</dbReference>
<feature type="transmembrane region" description="Helical" evidence="9">
    <location>
        <begin position="39"/>
        <end position="58"/>
    </location>
</feature>
<evidence type="ECO:0000256" key="4">
    <source>
        <dbReference type="ARBA" id="ARBA00022679"/>
    </source>
</evidence>
<dbReference type="GO" id="GO:0000155">
    <property type="term" value="F:phosphorelay sensor kinase activity"/>
    <property type="evidence" value="ECO:0007669"/>
    <property type="project" value="InterPro"/>
</dbReference>
<dbReference type="InterPro" id="IPR035965">
    <property type="entry name" value="PAS-like_dom_sf"/>
</dbReference>
<dbReference type="CDD" id="cd00130">
    <property type="entry name" value="PAS"/>
    <property type="match status" value="1"/>
</dbReference>
<evidence type="ECO:0000313" key="13">
    <source>
        <dbReference type="EMBL" id="ANC78608.1"/>
    </source>
</evidence>
<keyword evidence="4" id="KW-0808">Transferase</keyword>
<feature type="transmembrane region" description="Helical" evidence="9">
    <location>
        <begin position="70"/>
        <end position="90"/>
    </location>
</feature>
<dbReference type="InterPro" id="IPR036890">
    <property type="entry name" value="HATPase_C_sf"/>
</dbReference>
<keyword evidence="5" id="KW-0547">Nucleotide-binding</keyword>
<protein>
    <recommendedName>
        <fullName evidence="2">histidine kinase</fullName>
        <ecNumber evidence="2">2.7.13.3</ecNumber>
    </recommendedName>
</protein>
<dbReference type="InterPro" id="IPR003594">
    <property type="entry name" value="HATPase_dom"/>
</dbReference>
<dbReference type="RefSeq" id="WP_066398029.1">
    <property type="nucleotide sequence ID" value="NZ_CP015378.1"/>
</dbReference>
<evidence type="ECO:0000313" key="14">
    <source>
        <dbReference type="Proteomes" id="UP000076623"/>
    </source>
</evidence>
<dbReference type="Pfam" id="PF13426">
    <property type="entry name" value="PAS_9"/>
    <property type="match status" value="1"/>
</dbReference>
<reference evidence="13 14" key="1">
    <citation type="submission" date="2016-04" db="EMBL/GenBank/DDBJ databases">
        <title>Complete genome sequence of Fictibacillus phosphorivorans G25-29, a strain toxic to nematodes.</title>
        <authorList>
            <person name="Zheng Z."/>
        </authorList>
    </citation>
    <scope>NUCLEOTIDE SEQUENCE [LARGE SCALE GENOMIC DNA]</scope>
    <source>
        <strain evidence="13 14">G25-29</strain>
    </source>
</reference>
<dbReference type="PROSITE" id="PS50112">
    <property type="entry name" value="PAS"/>
    <property type="match status" value="1"/>
</dbReference>
<keyword evidence="7" id="KW-0067">ATP-binding</keyword>
<keyword evidence="3" id="KW-0597">Phosphoprotein</keyword>
<dbReference type="PANTHER" id="PTHR43065">
    <property type="entry name" value="SENSOR HISTIDINE KINASE"/>
    <property type="match status" value="1"/>
</dbReference>
<keyword evidence="9" id="KW-0472">Membrane</keyword>
<dbReference type="SMART" id="SM00388">
    <property type="entry name" value="HisKA"/>
    <property type="match status" value="1"/>
</dbReference>
<dbReference type="EC" id="2.7.13.3" evidence="2"/>
<dbReference type="SMART" id="SM00091">
    <property type="entry name" value="PAS"/>
    <property type="match status" value="1"/>
</dbReference>
<dbReference type="CDD" id="cd00082">
    <property type="entry name" value="HisKA"/>
    <property type="match status" value="1"/>
</dbReference>
<proteinExistence type="predicted"/>
<dbReference type="InterPro" id="IPR005467">
    <property type="entry name" value="His_kinase_dom"/>
</dbReference>
<evidence type="ECO:0000256" key="1">
    <source>
        <dbReference type="ARBA" id="ARBA00000085"/>
    </source>
</evidence>
<keyword evidence="9" id="KW-1133">Transmembrane helix</keyword>
<evidence type="ECO:0000256" key="6">
    <source>
        <dbReference type="ARBA" id="ARBA00022777"/>
    </source>
</evidence>
<dbReference type="Pfam" id="PF02518">
    <property type="entry name" value="HATPase_c"/>
    <property type="match status" value="1"/>
</dbReference>
<sequence>MDHNLYIVILSLFVCFLFALISLDWVNRRTEEQKSQQQFLLIGSVTMGIAVWATHYMGMLSIQSPVRVNYNFLIVTAALAAGIFFSYVSFLHFTSQRPQNKFFVPVSLFSIGLVSVHVIGLLSMHIHMPMEPNLIFIILSISSAYGFSLLGFYLLTLRNFSARVVLSSLSFTLGVSLMHYIGEMGLMAGTPTFDWHSSFPINNINMTATLLVFGATTVVLILYILEQRNQKRLVEHQFQLLESEHRYNSLFELNPEGVFVIGPDLNFIKVNSSLVQITGYSLEELHAMPYTHLLKENEISNSLDYLNRVIEGETIKHPLTIIHKEGHEIELDITSIPYSIRSDMTAVIGIAKDMTAINEAQNFKQRANTLAYVGELAAGLAHEIRNPLTSIKGFAQLFQSQNTTEETHHFLGIMLRETDRINFIISQLMILARPHMILKSDHDLNEVIKRSLKFIEEETDFETISLHLDLPEQPVLLKCEENLIAQLILNIVKNALEATPSWGNISLQLKQTQENITIAIQDDGPGIPEHLLSKLGQPFYTTKEGNPGLGLLICYQIVQNHGGKMRIESKEGYGTKVSLEFPITVPSEEKVLEMSLS</sequence>
<dbReference type="SUPFAM" id="SSF55874">
    <property type="entry name" value="ATPase domain of HSP90 chaperone/DNA topoisomerase II/histidine kinase"/>
    <property type="match status" value="1"/>
</dbReference>
<dbReference type="SMART" id="SM00387">
    <property type="entry name" value="HATPase_c"/>
    <property type="match status" value="1"/>
</dbReference>
<dbReference type="Pfam" id="PF03707">
    <property type="entry name" value="MHYT"/>
    <property type="match status" value="2"/>
</dbReference>
<dbReference type="InterPro" id="IPR003661">
    <property type="entry name" value="HisK_dim/P_dom"/>
</dbReference>
<evidence type="ECO:0000259" key="11">
    <source>
        <dbReference type="PROSITE" id="PS50112"/>
    </source>
</evidence>
<name>A0A160IQ79_9BACL</name>
<dbReference type="InterPro" id="IPR005330">
    <property type="entry name" value="MHYT_dom"/>
</dbReference>
<dbReference type="PROSITE" id="PS50109">
    <property type="entry name" value="HIS_KIN"/>
    <property type="match status" value="1"/>
</dbReference>
<comment type="catalytic activity">
    <reaction evidence="1">
        <text>ATP + protein L-histidine = ADP + protein N-phospho-L-histidine.</text>
        <dbReference type="EC" id="2.7.13.3"/>
    </reaction>
</comment>
<feature type="transmembrane region" description="Helical" evidence="9">
    <location>
        <begin position="134"/>
        <end position="155"/>
    </location>
</feature>
<dbReference type="SUPFAM" id="SSF55785">
    <property type="entry name" value="PYP-like sensor domain (PAS domain)"/>
    <property type="match status" value="1"/>
</dbReference>
<evidence type="ECO:0000259" key="12">
    <source>
        <dbReference type="PROSITE" id="PS50924"/>
    </source>
</evidence>
<evidence type="ECO:0000256" key="9">
    <source>
        <dbReference type="PROSITE-ProRule" id="PRU00244"/>
    </source>
</evidence>
<feature type="domain" description="PAS" evidence="11">
    <location>
        <begin position="243"/>
        <end position="313"/>
    </location>
</feature>
<keyword evidence="6" id="KW-0418">Kinase</keyword>
<feature type="transmembrane region" description="Helical" evidence="9">
    <location>
        <begin position="102"/>
        <end position="122"/>
    </location>
</feature>
<evidence type="ECO:0000259" key="10">
    <source>
        <dbReference type="PROSITE" id="PS50109"/>
    </source>
</evidence>
<feature type="domain" description="Histidine kinase" evidence="10">
    <location>
        <begin position="379"/>
        <end position="585"/>
    </location>
</feature>
<dbReference type="EMBL" id="CP015378">
    <property type="protein sequence ID" value="ANC78608.1"/>
    <property type="molecule type" value="Genomic_DNA"/>
</dbReference>
<evidence type="ECO:0000256" key="7">
    <source>
        <dbReference type="ARBA" id="ARBA00022840"/>
    </source>
</evidence>
<dbReference type="CDD" id="cd00075">
    <property type="entry name" value="HATPase"/>
    <property type="match status" value="1"/>
</dbReference>
<dbReference type="Gene3D" id="3.30.450.20">
    <property type="entry name" value="PAS domain"/>
    <property type="match status" value="1"/>
</dbReference>
<evidence type="ECO:0000256" key="2">
    <source>
        <dbReference type="ARBA" id="ARBA00012438"/>
    </source>
</evidence>
<dbReference type="PRINTS" id="PR00344">
    <property type="entry name" value="BCTRLSENSOR"/>
</dbReference>
<evidence type="ECO:0000256" key="5">
    <source>
        <dbReference type="ARBA" id="ARBA00022741"/>
    </source>
</evidence>
<dbReference type="InterPro" id="IPR004358">
    <property type="entry name" value="Sig_transdc_His_kin-like_C"/>
</dbReference>
<dbReference type="STRING" id="1221500.ABE65_018115"/>
<evidence type="ECO:0000256" key="3">
    <source>
        <dbReference type="ARBA" id="ARBA00022553"/>
    </source>
</evidence>